<evidence type="ECO:0000313" key="4">
    <source>
        <dbReference type="Proteomes" id="UP000472277"/>
    </source>
</evidence>
<feature type="compositionally biased region" description="Polar residues" evidence="1">
    <location>
        <begin position="742"/>
        <end position="760"/>
    </location>
</feature>
<feature type="compositionally biased region" description="Polar residues" evidence="1">
    <location>
        <begin position="570"/>
        <end position="584"/>
    </location>
</feature>
<dbReference type="PANTHER" id="PTHR22014:SF2">
    <property type="entry name" value="RNA-BINDING PROTEIN 33"/>
    <property type="match status" value="1"/>
</dbReference>
<dbReference type="Proteomes" id="UP000472277">
    <property type="component" value="Chromosome 6"/>
</dbReference>
<feature type="compositionally biased region" description="Low complexity" evidence="1">
    <location>
        <begin position="591"/>
        <end position="607"/>
    </location>
</feature>
<feature type="compositionally biased region" description="Acidic residues" evidence="1">
    <location>
        <begin position="1"/>
        <end position="12"/>
    </location>
</feature>
<feature type="compositionally biased region" description="Basic residues" evidence="1">
    <location>
        <begin position="336"/>
        <end position="352"/>
    </location>
</feature>
<dbReference type="OrthoDB" id="5990677at2759"/>
<dbReference type="GeneTree" id="ENSGT00530000063891"/>
<reference evidence="3" key="1">
    <citation type="submission" date="2025-08" db="UniProtKB">
        <authorList>
            <consortium name="Ensembl"/>
        </authorList>
    </citation>
    <scope>IDENTIFICATION</scope>
</reference>
<feature type="compositionally biased region" description="Low complexity" evidence="1">
    <location>
        <begin position="955"/>
        <end position="968"/>
    </location>
</feature>
<feature type="region of interest" description="Disordered" evidence="1">
    <location>
        <begin position="326"/>
        <end position="372"/>
    </location>
</feature>
<dbReference type="InterPro" id="IPR035979">
    <property type="entry name" value="RBD_domain_sf"/>
</dbReference>
<feature type="compositionally biased region" description="Basic and acidic residues" evidence="1">
    <location>
        <begin position="217"/>
        <end position="230"/>
    </location>
</feature>
<feature type="compositionally biased region" description="Low complexity" evidence="1">
    <location>
        <begin position="681"/>
        <end position="698"/>
    </location>
</feature>
<dbReference type="InParanoid" id="A0A673WY29"/>
<feature type="compositionally biased region" description="Acidic residues" evidence="1">
    <location>
        <begin position="28"/>
        <end position="43"/>
    </location>
</feature>
<feature type="region of interest" description="Disordered" evidence="1">
    <location>
        <begin position="1052"/>
        <end position="1094"/>
    </location>
</feature>
<dbReference type="RefSeq" id="XP_029611985.1">
    <property type="nucleotide sequence ID" value="XM_029756125.1"/>
</dbReference>
<sequence length="1215" mass="133592">MADSPGDDDFEDYDKPGAERSRRRRGEDDLDSDLESDLLEEDWLTAKKDPSEVSDEELNDDLLQSDEEDQNIGQGVSLNATLCEFDQQVNPIDYQEKLGDIEGGYQQEGGEYVDEYSLPNDMEIPDGQMEYSGEQAGGDEVLDIQINEPLDDEFQVDDYSPSYGGGEKQEEQAEQQEAPEEEEVSQLADTETENEPEPKEEVKEEEDEDEEEDDDGESGRLRFKTERKDVTSGVVRLADAGTKRRNIPETLELSEEAKADLMEFEEKERQRKQGRFGGRGGRGGDRGGFRGRGLRGRFPGFGMGDFGGGRGRMNDLRLPMVPLHMGMQQSPSRMTPPHHQRHHPHQQHHRQGGPRGPSFQEHSGGLLAQQPLPPLLPLHMAQRGAPVRPQMDPPHRMMSPPPSHNHQQQQQQPKNIHINPHFRGPASSPAQVPLLPPAQSQPRPAVGPQRFPGPGDFQQQHVPGNFGQPPQRPPHHMEPWRNQPPPTPQDREPFFIGEPGRFPGQQLLMFDHQNPGLLMNSNNHQLSSQGHMAFNQPSPGGFNQPGQGPGGQLGMFQREPPRPNLPPQGHPQSLTGHSGPTNTRLFMGHRQPGFPQQQGTPGPFPSQQLQFGMQVRMRGLMQHGLLHSQLQHHDLPLSHQQQQHQQHHRQDLSQPPLQHHSHPHPNEQRQGPMMHRGGQGQPPFHQQQMQQHGSPRQMHPSGPRPQNLQQRNAPIRPRMSPPAPKVIPQRNSNLRELPVAPGNQNANNVRPASAPNSSNVRPVARAMQGGAQPGLNPRPVPGGGRGRAQPAAANKAAAQLPGPPGRTVVCRDSTSTRPNTAVQDPDEDEETRQYRLKIEEQKRLREEILKRKEMRRQMQASVRKKELLERINGQGDPPPQQHQQPPQQQLQRQFPPKPQQPQQGTSAFPPNGTPQTPPALRQNVKTRLTKGEQAPAPGWQGSQQGSNTGPGGPGPNHQQQAQWQQQHGQQRRNVTQLNPVRPGGAPLMGNMPIQGVPMAGLGSGQAQALGPKSGVKRTVMQRANSGDGAGPQVPQKVRVVKLLGGGGDVSGASAPIQQQATRPAPQLRQGPVRKVTLASPPGGQPIQGLVTQGGRGGMGNRVVVPGCGRARGAVGAGGASQLGRGRLIPTRQSQRGAGDSQACTVSIDGLSTSTTDAQLRNLLNSIGPIQMFKMLPQQRKAIAKFHNPQHALSFQVSFNRHMIDLSHIDVSLIDV</sequence>
<dbReference type="OMA" id="FQNERTM"/>
<feature type="region of interest" description="Disordered" evidence="1">
    <location>
        <begin position="636"/>
        <end position="831"/>
    </location>
</feature>
<reference evidence="3" key="2">
    <citation type="submission" date="2025-09" db="UniProtKB">
        <authorList>
            <consortium name="Ensembl"/>
        </authorList>
    </citation>
    <scope>IDENTIFICATION</scope>
</reference>
<feature type="compositionally biased region" description="Acidic residues" evidence="1">
    <location>
        <begin position="52"/>
        <end position="70"/>
    </location>
</feature>
<dbReference type="Gene3D" id="3.30.70.330">
    <property type="match status" value="1"/>
</dbReference>
<dbReference type="SUPFAM" id="SSF54928">
    <property type="entry name" value="RNA-binding domain, RBD"/>
    <property type="match status" value="1"/>
</dbReference>
<dbReference type="PANTHER" id="PTHR22014">
    <property type="entry name" value="RNA-BINDING PROTEIN 33"/>
    <property type="match status" value="1"/>
</dbReference>
<feature type="domain" description="RRM" evidence="2">
    <location>
        <begin position="1144"/>
        <end position="1211"/>
    </location>
</feature>
<feature type="region of interest" description="Disordered" evidence="1">
    <location>
        <begin position="520"/>
        <end position="607"/>
    </location>
</feature>
<dbReference type="InterPro" id="IPR039878">
    <property type="entry name" value="RBM33"/>
</dbReference>
<dbReference type="GO" id="GO:0003723">
    <property type="term" value="F:RNA binding"/>
    <property type="evidence" value="ECO:0007669"/>
    <property type="project" value="InterPro"/>
</dbReference>
<feature type="compositionally biased region" description="Low complexity" evidence="1">
    <location>
        <begin position="881"/>
        <end position="894"/>
    </location>
</feature>
<feature type="compositionally biased region" description="Low complexity" evidence="1">
    <location>
        <begin position="536"/>
        <end position="546"/>
    </location>
</feature>
<accession>A0A673WY29</accession>
<feature type="compositionally biased region" description="Polar residues" evidence="1">
    <location>
        <begin position="812"/>
        <end position="822"/>
    </location>
</feature>
<dbReference type="FunCoup" id="A0A673WY29">
    <property type="interactions" value="1124"/>
</dbReference>
<feature type="compositionally biased region" description="Acidic residues" evidence="1">
    <location>
        <begin position="203"/>
        <end position="216"/>
    </location>
</feature>
<feature type="region of interest" description="Disordered" evidence="1">
    <location>
        <begin position="117"/>
        <end position="232"/>
    </location>
</feature>
<protein>
    <submittedName>
        <fullName evidence="3">RNA binding motif protein 33</fullName>
    </submittedName>
</protein>
<feature type="compositionally biased region" description="Polar residues" evidence="1">
    <location>
        <begin position="520"/>
        <end position="530"/>
    </location>
</feature>
<feature type="region of interest" description="Disordered" evidence="1">
    <location>
        <begin position="265"/>
        <end position="296"/>
    </location>
</feature>
<dbReference type="CDD" id="cd00590">
    <property type="entry name" value="RRM_SF"/>
    <property type="match status" value="1"/>
</dbReference>
<feature type="compositionally biased region" description="Low complexity" evidence="1">
    <location>
        <begin position="787"/>
        <end position="798"/>
    </location>
</feature>
<keyword evidence="4" id="KW-1185">Reference proteome</keyword>
<feature type="region of interest" description="Disordered" evidence="1">
    <location>
        <begin position="1"/>
        <end position="73"/>
    </location>
</feature>
<dbReference type="InterPro" id="IPR000504">
    <property type="entry name" value="RRM_dom"/>
</dbReference>
<dbReference type="GeneID" id="115195832"/>
<evidence type="ECO:0000313" key="3">
    <source>
        <dbReference type="Ensembl" id="ENSSTUP00000013577.1"/>
    </source>
</evidence>
<proteinExistence type="predicted"/>
<feature type="region of interest" description="Disordered" evidence="1">
    <location>
        <begin position="871"/>
        <end position="987"/>
    </location>
</feature>
<dbReference type="Ensembl" id="ENSSTUT00000014343.1">
    <property type="protein sequence ID" value="ENSSTUP00000013577.1"/>
    <property type="gene ID" value="ENSSTUG00000006306.1"/>
</dbReference>
<name>A0A673WY29_SALTR</name>
<gene>
    <name evidence="3" type="primary">RBM33</name>
</gene>
<evidence type="ECO:0000259" key="2">
    <source>
        <dbReference type="SMART" id="SM00360"/>
    </source>
</evidence>
<dbReference type="SMART" id="SM00360">
    <property type="entry name" value="RRM"/>
    <property type="match status" value="1"/>
</dbReference>
<organism evidence="3 4">
    <name type="scientific">Salmo trutta</name>
    <name type="common">Brown trout</name>
    <dbReference type="NCBI Taxonomy" id="8032"/>
    <lineage>
        <taxon>Eukaryota</taxon>
        <taxon>Metazoa</taxon>
        <taxon>Chordata</taxon>
        <taxon>Craniata</taxon>
        <taxon>Vertebrata</taxon>
        <taxon>Euteleostomi</taxon>
        <taxon>Actinopterygii</taxon>
        <taxon>Neopterygii</taxon>
        <taxon>Teleostei</taxon>
        <taxon>Protacanthopterygii</taxon>
        <taxon>Salmoniformes</taxon>
        <taxon>Salmonidae</taxon>
        <taxon>Salmoninae</taxon>
        <taxon>Salmo</taxon>
    </lineage>
</organism>
<dbReference type="InterPro" id="IPR012677">
    <property type="entry name" value="Nucleotide-bd_a/b_plait_sf"/>
</dbReference>
<dbReference type="AlphaFoldDB" id="A0A673WY29"/>
<feature type="compositionally biased region" description="Low complexity" evidence="1">
    <location>
        <begin position="404"/>
        <end position="419"/>
    </location>
</feature>
<feature type="compositionally biased region" description="Acidic residues" evidence="1">
    <location>
        <begin position="172"/>
        <end position="195"/>
    </location>
</feature>
<feature type="region of interest" description="Disordered" evidence="1">
    <location>
        <begin position="385"/>
        <end position="498"/>
    </location>
</feature>
<evidence type="ECO:0000256" key="1">
    <source>
        <dbReference type="SAM" id="MobiDB-lite"/>
    </source>
</evidence>